<dbReference type="EMBL" id="JAPEVG010000229">
    <property type="protein sequence ID" value="KAJ8473259.1"/>
    <property type="molecule type" value="Genomic_DNA"/>
</dbReference>
<protein>
    <recommendedName>
        <fullName evidence="4">F-box domain-containing protein</fullName>
    </recommendedName>
</protein>
<sequence>MTNLALPSTFPTEIYERIIQWVSNRTQVRSIQAEKLSLKAYLSRLSTLCSCALTCRAWLPTSRACLYHHLAFFSIDRISFERLVCSLNAKPWLGTLIVALAVIDNHKTTVDSKVSNSERAGDISHTWPIILAGKISKLPHLHTLHLTFADGLARHAQYMTSLQRIGTTVTTLSFRWYYSGSFADLVRIISVFPNLRTLTLVGRLWTPKGNSSGIPLRRFPPLSKLAITNSQPYKDDMWKDITYKILRLTASSIDVLELDEACVPYLLLDDAQVSADHPLMPCLHTLHIHVGDNLWTSLQYQGINWMLRLAPALKRCVLEFSPPARFKAAPFRRSSFEDVLIEVTNEDNILSYLSIATVITGITLLLHDDSPVDSAILARHAKKAAVHVQETLSRQEQQAEIKVVWSSLTEGFERFYLTVTDDQTVQLSLAPPSELAHCSADCKGQEERDGLDITIIYQTKLRDNIMRLAQSHPRDPSNDLPRVPRTPTVTPMSVFAMPRRVDNPPALHR</sequence>
<evidence type="ECO:0008006" key="4">
    <source>
        <dbReference type="Google" id="ProtNLM"/>
    </source>
</evidence>
<evidence type="ECO:0000313" key="2">
    <source>
        <dbReference type="EMBL" id="KAJ8473259.1"/>
    </source>
</evidence>
<dbReference type="AlphaFoldDB" id="A0AAD7TP48"/>
<evidence type="ECO:0000256" key="1">
    <source>
        <dbReference type="SAM" id="MobiDB-lite"/>
    </source>
</evidence>
<proteinExistence type="predicted"/>
<keyword evidence="3" id="KW-1185">Reference proteome</keyword>
<reference evidence="2" key="1">
    <citation type="submission" date="2022-11" db="EMBL/GenBank/DDBJ databases">
        <title>Genome Sequence of Cubamyces cubensis.</title>
        <authorList>
            <person name="Buettner E."/>
        </authorList>
    </citation>
    <scope>NUCLEOTIDE SEQUENCE</scope>
    <source>
        <strain evidence="2">MPL-01</strain>
    </source>
</reference>
<gene>
    <name evidence="2" type="ORF">ONZ51_g7986</name>
</gene>
<dbReference type="Proteomes" id="UP001215151">
    <property type="component" value="Unassembled WGS sequence"/>
</dbReference>
<organism evidence="2 3">
    <name type="scientific">Trametes cubensis</name>
    <dbReference type="NCBI Taxonomy" id="1111947"/>
    <lineage>
        <taxon>Eukaryota</taxon>
        <taxon>Fungi</taxon>
        <taxon>Dikarya</taxon>
        <taxon>Basidiomycota</taxon>
        <taxon>Agaricomycotina</taxon>
        <taxon>Agaricomycetes</taxon>
        <taxon>Polyporales</taxon>
        <taxon>Polyporaceae</taxon>
        <taxon>Trametes</taxon>
    </lineage>
</organism>
<dbReference type="Gene3D" id="3.80.10.10">
    <property type="entry name" value="Ribonuclease Inhibitor"/>
    <property type="match status" value="1"/>
</dbReference>
<comment type="caution">
    <text evidence="2">The sequence shown here is derived from an EMBL/GenBank/DDBJ whole genome shotgun (WGS) entry which is preliminary data.</text>
</comment>
<dbReference type="InterPro" id="IPR032675">
    <property type="entry name" value="LRR_dom_sf"/>
</dbReference>
<name>A0AAD7TP48_9APHY</name>
<accession>A0AAD7TP48</accession>
<feature type="region of interest" description="Disordered" evidence="1">
    <location>
        <begin position="470"/>
        <end position="489"/>
    </location>
</feature>
<evidence type="ECO:0000313" key="3">
    <source>
        <dbReference type="Proteomes" id="UP001215151"/>
    </source>
</evidence>